<gene>
    <name evidence="1" type="ORF">CWC22_011015</name>
</gene>
<protein>
    <submittedName>
        <fullName evidence="1">Uncharacterized protein</fullName>
    </submittedName>
</protein>
<name>A0A5S3V4E8_9GAMM</name>
<evidence type="ECO:0000313" key="1">
    <source>
        <dbReference type="EMBL" id="QPB83488.1"/>
    </source>
</evidence>
<dbReference type="EMBL" id="CP045429">
    <property type="protein sequence ID" value="QPB83488.1"/>
    <property type="molecule type" value="Genomic_DNA"/>
</dbReference>
<accession>A0A5S3V4E8</accession>
<dbReference type="AlphaFoldDB" id="A0A5S3V4E8"/>
<sequence>MKIVTSLPYDVIFQGESFVDRYKINMLGCVAPAFSFFLLPEELDFLVVFLLSVFYFYVIFLSGLSRILWKFDKPLWCQLFLSLLFGLAAVVFFRFFDIQHWLIHDVGYFPDGEVKHYYATVFFAPLLAAYLDSFKKVELAFYKSKGFDYRGMIVDLNGL</sequence>
<evidence type="ECO:0000313" key="2">
    <source>
        <dbReference type="Proteomes" id="UP000305729"/>
    </source>
</evidence>
<dbReference type="RefSeq" id="WP_125563782.1">
    <property type="nucleotide sequence ID" value="NZ_CP045429.1"/>
</dbReference>
<proteinExistence type="predicted"/>
<reference evidence="1 2" key="1">
    <citation type="submission" date="2019-10" db="EMBL/GenBank/DDBJ databases">
        <title>Pseudoalteromonas rubra S4059.</title>
        <authorList>
            <person name="Paulsen S."/>
            <person name="Wang X."/>
        </authorList>
    </citation>
    <scope>NUCLEOTIDE SEQUENCE [LARGE SCALE GENOMIC DNA]</scope>
    <source>
        <strain evidence="1 2">S4059</strain>
    </source>
</reference>
<organism evidence="1 2">
    <name type="scientific">Pseudoalteromonas rubra</name>
    <dbReference type="NCBI Taxonomy" id="43658"/>
    <lineage>
        <taxon>Bacteria</taxon>
        <taxon>Pseudomonadati</taxon>
        <taxon>Pseudomonadota</taxon>
        <taxon>Gammaproteobacteria</taxon>
        <taxon>Alteromonadales</taxon>
        <taxon>Pseudoalteromonadaceae</taxon>
        <taxon>Pseudoalteromonas</taxon>
    </lineage>
</organism>
<dbReference type="Proteomes" id="UP000305729">
    <property type="component" value="Chromosome 1"/>
</dbReference>
<dbReference type="OrthoDB" id="6402483at2"/>